<accession>A0A6G3SW70</accession>
<evidence type="ECO:0000313" key="1">
    <source>
        <dbReference type="EMBL" id="NEB86905.1"/>
    </source>
</evidence>
<gene>
    <name evidence="1" type="ORF">G3I43_22400</name>
</gene>
<dbReference type="RefSeq" id="WP_164258538.1">
    <property type="nucleotide sequence ID" value="NZ_JAAGMK010000646.1"/>
</dbReference>
<dbReference type="EMBL" id="JAAGMK010000646">
    <property type="protein sequence ID" value="NEB86905.1"/>
    <property type="molecule type" value="Genomic_DNA"/>
</dbReference>
<organism evidence="1">
    <name type="scientific">Streptomyces anulatus</name>
    <name type="common">Streptomyces chrysomallus</name>
    <dbReference type="NCBI Taxonomy" id="1892"/>
    <lineage>
        <taxon>Bacteria</taxon>
        <taxon>Bacillati</taxon>
        <taxon>Actinomycetota</taxon>
        <taxon>Actinomycetes</taxon>
        <taxon>Kitasatosporales</taxon>
        <taxon>Streptomycetaceae</taxon>
        <taxon>Streptomyces</taxon>
    </lineage>
</organism>
<dbReference type="AlphaFoldDB" id="A0A6G3SW70"/>
<protein>
    <submittedName>
        <fullName evidence="1">Uncharacterized protein</fullName>
    </submittedName>
</protein>
<name>A0A6G3SW70_STRAQ</name>
<sequence>MDTVFPDQLGTIEEESRAAAQALIGRLKLTTPHAQPPERQNVAFIPVTRAQWKSVLKDADLPRLQQETDETVMEVLLLRTASGTTVGKRLPELLQRLGKSVVTLSAIAGEVSRFSPSRTSAAERRLAADLAQANQREAQALFACLRQGWLESAWGPVHMYAHMAQTIARALETATRNQASIPDEDTYRRTLGLSAEEIGHGSGVAVRARLLAAWAKSPKKLDRRLRQSMKHLIDDSLPLTVKLLNHLAVLALSDRPLEAHRATLLSRDLVASRLKSEPEFTRSVMARHVSKERELLSSHRGQIAYHDAYNRAEHHEEKARAALDMHRAALEGDVKRTATVLLELLGRTVPPGASLSTIRDLLVAEGEQPLCKLLASTIHPGWRNASAHEDFHWDPVDGTLLLGGQPTALQAVLDSVIRARTICHGFEHGVAVAYAQNPSLINWDTEETYVSRDLAILQSAGEVRFSVLEIRRQGSLVRLDVPDFSISDLREAFRVILRGSIADPDVKRWELRQSSRDRLALCVDDTGVRVGLRVSEPLWEAVDPLPFAELPLMVNAMANAGESAEVTASSVLFFAAAHVAGERDRLSHALTHGDSAAKKELISTTKLISTGAKAAADLLENQARRKLLAFAEVLAGESHRLVTAHPWELARGFVPADRALRRHVPCLPWITEAGG</sequence>
<proteinExistence type="predicted"/>
<reference evidence="1" key="1">
    <citation type="submission" date="2020-01" db="EMBL/GenBank/DDBJ databases">
        <title>Insect and environment-associated Actinomycetes.</title>
        <authorList>
            <person name="Currrie C."/>
            <person name="Chevrette M."/>
            <person name="Carlson C."/>
            <person name="Stubbendieck R."/>
            <person name="Wendt-Pienkowski E."/>
        </authorList>
    </citation>
    <scope>NUCLEOTIDE SEQUENCE</scope>
    <source>
        <strain evidence="1">SID505</strain>
    </source>
</reference>
<comment type="caution">
    <text evidence="1">The sequence shown here is derived from an EMBL/GenBank/DDBJ whole genome shotgun (WGS) entry which is preliminary data.</text>
</comment>